<dbReference type="Proteomes" id="UP000323608">
    <property type="component" value="Unassembled WGS sequence"/>
</dbReference>
<accession>A0A5B0W6E7</accession>
<evidence type="ECO:0000256" key="1">
    <source>
        <dbReference type="SAM" id="SignalP"/>
    </source>
</evidence>
<reference evidence="2 3" key="1">
    <citation type="submission" date="2019-07" db="EMBL/GenBank/DDBJ databases">
        <title>The Draft Genome Sequence of Rhizobium tropici SARCC-755 Associated with Superior Nodulation on Pigeonpea (Cajanus cajan (L.) Millsp.).</title>
        <authorList>
            <person name="Bopape F.L."/>
            <person name="Hassen A.I."/>
            <person name="Swanevelder Z.H."/>
            <person name="Gwata E.T."/>
        </authorList>
    </citation>
    <scope>NUCLEOTIDE SEQUENCE [LARGE SCALE GENOMIC DNA]</scope>
    <source>
        <strain evidence="2 3">SARCC-755</strain>
    </source>
</reference>
<evidence type="ECO:0000313" key="3">
    <source>
        <dbReference type="Proteomes" id="UP000323608"/>
    </source>
</evidence>
<comment type="caution">
    <text evidence="2">The sequence shown here is derived from an EMBL/GenBank/DDBJ whole genome shotgun (WGS) entry which is preliminary data.</text>
</comment>
<gene>
    <name evidence="2" type="ORF">FP026_10675</name>
</gene>
<feature type="signal peptide" evidence="1">
    <location>
        <begin position="1"/>
        <end position="25"/>
    </location>
</feature>
<dbReference type="RefSeq" id="WP_149634586.1">
    <property type="nucleotide sequence ID" value="NZ_VNIP01000006.1"/>
</dbReference>
<feature type="chain" id="PRO_5022847960" description="Tat pathway signal sequence domain protein" evidence="1">
    <location>
        <begin position="26"/>
        <end position="148"/>
    </location>
</feature>
<sequence>MLTKTILALAISGLFAAASSIPAFAQDANAAAATAHKLDVELNALAPSQKGCMMTFVAQNDMATAISKISFELAFFNDKNAVDRIIVLDFRDLPLGKKRVRQFDMPGVKCETVSRIIINDTPVCDGPAAGECKAALTTRSQTSVPFEG</sequence>
<dbReference type="AlphaFoldDB" id="A0A5B0W6E7"/>
<evidence type="ECO:0008006" key="4">
    <source>
        <dbReference type="Google" id="ProtNLM"/>
    </source>
</evidence>
<dbReference type="OrthoDB" id="7707524at2"/>
<dbReference type="EMBL" id="VNIP01000006">
    <property type="protein sequence ID" value="KAA1182526.1"/>
    <property type="molecule type" value="Genomic_DNA"/>
</dbReference>
<organism evidence="2 3">
    <name type="scientific">Rhizobium tropici</name>
    <dbReference type="NCBI Taxonomy" id="398"/>
    <lineage>
        <taxon>Bacteria</taxon>
        <taxon>Pseudomonadati</taxon>
        <taxon>Pseudomonadota</taxon>
        <taxon>Alphaproteobacteria</taxon>
        <taxon>Hyphomicrobiales</taxon>
        <taxon>Rhizobiaceae</taxon>
        <taxon>Rhizobium/Agrobacterium group</taxon>
        <taxon>Rhizobium</taxon>
    </lineage>
</organism>
<protein>
    <recommendedName>
        <fullName evidence="4">Tat pathway signal sequence domain protein</fullName>
    </recommendedName>
</protein>
<proteinExistence type="predicted"/>
<name>A0A5B0W6E7_RHITR</name>
<evidence type="ECO:0000313" key="2">
    <source>
        <dbReference type="EMBL" id="KAA1182526.1"/>
    </source>
</evidence>
<keyword evidence="1" id="KW-0732">Signal</keyword>